<dbReference type="Proteomes" id="UP001152759">
    <property type="component" value="Chromosome 8"/>
</dbReference>
<comment type="subunit">
    <text evidence="1">Self-associates forming complexes of several hundred monomers.</text>
</comment>
<feature type="domain" description="Myb/SANT-like DNA-binding" evidence="6">
    <location>
        <begin position="7"/>
        <end position="70"/>
    </location>
</feature>
<dbReference type="InterPro" id="IPR028002">
    <property type="entry name" value="Myb_DNA-bind_5"/>
</dbReference>
<organism evidence="7 8">
    <name type="scientific">Bemisia tabaci</name>
    <name type="common">Sweetpotato whitefly</name>
    <name type="synonym">Aleurodes tabaci</name>
    <dbReference type="NCBI Taxonomy" id="7038"/>
    <lineage>
        <taxon>Eukaryota</taxon>
        <taxon>Metazoa</taxon>
        <taxon>Ecdysozoa</taxon>
        <taxon>Arthropoda</taxon>
        <taxon>Hexapoda</taxon>
        <taxon>Insecta</taxon>
        <taxon>Pterygota</taxon>
        <taxon>Neoptera</taxon>
        <taxon>Paraneoptera</taxon>
        <taxon>Hemiptera</taxon>
        <taxon>Sternorrhyncha</taxon>
        <taxon>Aleyrodoidea</taxon>
        <taxon>Aleyrodidae</taxon>
        <taxon>Aleyrodinae</taxon>
        <taxon>Bemisia</taxon>
    </lineage>
</organism>
<keyword evidence="4" id="KW-0804">Transcription</keyword>
<evidence type="ECO:0000313" key="8">
    <source>
        <dbReference type="Proteomes" id="UP001152759"/>
    </source>
</evidence>
<evidence type="ECO:0000259" key="6">
    <source>
        <dbReference type="Pfam" id="PF13873"/>
    </source>
</evidence>
<keyword evidence="3" id="KW-0805">Transcription regulation</keyword>
<proteinExistence type="predicted"/>
<evidence type="ECO:0000256" key="4">
    <source>
        <dbReference type="ARBA" id="ARBA00023163"/>
    </source>
</evidence>
<comment type="function">
    <text evidence="5">Involved in transvection phenomena (= synapsis-dependent gene expression), where the synaptic pairing of chromosomes carrying genes with which zeste interacts influences the expression of these genes. Zeste binds to DNA and stimulates transcription from a nearby promoter.</text>
</comment>
<dbReference type="AlphaFoldDB" id="A0A9P0AMN3"/>
<evidence type="ECO:0000256" key="1">
    <source>
        <dbReference type="ARBA" id="ARBA00011764"/>
    </source>
</evidence>
<evidence type="ECO:0000313" key="7">
    <source>
        <dbReference type="EMBL" id="CAH0395106.1"/>
    </source>
</evidence>
<dbReference type="Pfam" id="PF13873">
    <property type="entry name" value="Myb_DNA-bind_5"/>
    <property type="match status" value="1"/>
</dbReference>
<dbReference type="EMBL" id="OU963869">
    <property type="protein sequence ID" value="CAH0395106.1"/>
    <property type="molecule type" value="Genomic_DNA"/>
</dbReference>
<evidence type="ECO:0000256" key="5">
    <source>
        <dbReference type="ARBA" id="ARBA00025466"/>
    </source>
</evidence>
<name>A0A9P0AMN3_BEMTA</name>
<evidence type="ECO:0000256" key="2">
    <source>
        <dbReference type="ARBA" id="ARBA00016807"/>
    </source>
</evidence>
<sequence>MSNQSARSLNFTGAEKEKILEIGMEYYDLLHSPLNNSVTMAEKNRIYQLMAEEVNKVGLNSRSVKQVRPLYFLFSHVRYSLWRLKRSIKN</sequence>
<gene>
    <name evidence="7" type="ORF">BEMITA_LOCUS13334</name>
</gene>
<accession>A0A9P0AMN3</accession>
<keyword evidence="8" id="KW-1185">Reference proteome</keyword>
<protein>
    <recommendedName>
        <fullName evidence="2">Regulatory protein zeste</fullName>
    </recommendedName>
</protein>
<evidence type="ECO:0000256" key="3">
    <source>
        <dbReference type="ARBA" id="ARBA00023015"/>
    </source>
</evidence>
<reference evidence="7" key="1">
    <citation type="submission" date="2021-12" db="EMBL/GenBank/DDBJ databases">
        <authorList>
            <person name="King R."/>
        </authorList>
    </citation>
    <scope>NUCLEOTIDE SEQUENCE</scope>
</reference>